<dbReference type="GO" id="GO:0016987">
    <property type="term" value="F:sigma factor activity"/>
    <property type="evidence" value="ECO:0007669"/>
    <property type="project" value="UniProtKB-KW"/>
</dbReference>
<dbReference type="InterPro" id="IPR007627">
    <property type="entry name" value="RNA_pol_sigma70_r2"/>
</dbReference>
<gene>
    <name evidence="7" type="ORF">COW82_02220</name>
</gene>
<dbReference type="Pfam" id="PF04542">
    <property type="entry name" value="Sigma70_r2"/>
    <property type="match status" value="1"/>
</dbReference>
<dbReference type="GO" id="GO:0003677">
    <property type="term" value="F:DNA binding"/>
    <property type="evidence" value="ECO:0007669"/>
    <property type="project" value="InterPro"/>
</dbReference>
<protein>
    <recommendedName>
        <fullName evidence="9">RNA polymerase sigma factor</fullName>
    </recommendedName>
</protein>
<dbReference type="Pfam" id="PF08281">
    <property type="entry name" value="Sigma70_r4_2"/>
    <property type="match status" value="1"/>
</dbReference>
<dbReference type="InterPro" id="IPR014284">
    <property type="entry name" value="RNA_pol_sigma-70_dom"/>
</dbReference>
<keyword evidence="2" id="KW-0805">Transcription regulation</keyword>
<dbReference type="EMBL" id="PCTS01000031">
    <property type="protein sequence ID" value="PIP86400.1"/>
    <property type="molecule type" value="Genomic_DNA"/>
</dbReference>
<dbReference type="GO" id="GO:0006352">
    <property type="term" value="P:DNA-templated transcription initiation"/>
    <property type="evidence" value="ECO:0007669"/>
    <property type="project" value="InterPro"/>
</dbReference>
<evidence type="ECO:0000313" key="8">
    <source>
        <dbReference type="Proteomes" id="UP000231276"/>
    </source>
</evidence>
<dbReference type="NCBIfam" id="TIGR02937">
    <property type="entry name" value="sigma70-ECF"/>
    <property type="match status" value="1"/>
</dbReference>
<dbReference type="InterPro" id="IPR013324">
    <property type="entry name" value="RNA_pol_sigma_r3/r4-like"/>
</dbReference>
<name>A0A2H0DXT0_9BACT</name>
<dbReference type="Gene3D" id="1.10.1740.10">
    <property type="match status" value="1"/>
</dbReference>
<dbReference type="Proteomes" id="UP000231276">
    <property type="component" value="Unassembled WGS sequence"/>
</dbReference>
<dbReference type="SUPFAM" id="SSF88946">
    <property type="entry name" value="Sigma2 domain of RNA polymerase sigma factors"/>
    <property type="match status" value="1"/>
</dbReference>
<evidence type="ECO:0000256" key="3">
    <source>
        <dbReference type="ARBA" id="ARBA00023082"/>
    </source>
</evidence>
<feature type="domain" description="RNA polymerase sigma factor 70 region 4 type 2" evidence="6">
    <location>
        <begin position="142"/>
        <end position="191"/>
    </location>
</feature>
<reference evidence="7 8" key="1">
    <citation type="submission" date="2017-09" db="EMBL/GenBank/DDBJ databases">
        <title>Depth-based differentiation of microbial function through sediment-hosted aquifers and enrichment of novel symbionts in the deep terrestrial subsurface.</title>
        <authorList>
            <person name="Probst A.J."/>
            <person name="Ladd B."/>
            <person name="Jarett J.K."/>
            <person name="Geller-Mcgrath D.E."/>
            <person name="Sieber C.M."/>
            <person name="Emerson J.B."/>
            <person name="Anantharaman K."/>
            <person name="Thomas B.C."/>
            <person name="Malmstrom R."/>
            <person name="Stieglmeier M."/>
            <person name="Klingl A."/>
            <person name="Woyke T."/>
            <person name="Ryan C.M."/>
            <person name="Banfield J.F."/>
        </authorList>
    </citation>
    <scope>NUCLEOTIDE SEQUENCE [LARGE SCALE GENOMIC DNA]</scope>
    <source>
        <strain evidence="7">CG22_combo_CG10-13_8_21_14_all_43_18</strain>
    </source>
</reference>
<sequence length="201" mass="23549">MKFLDFNSEGTDNPKEEKFFSDEEVLHRSVKNPKFFEVLIERYEEAFLRKAGRILRGKEDSEDAVQETFTKIYLSAHKFQKQEGASFSSWGYKILQNTCFTHYQKLKRKRGATLELSDEMVKYIEDPASAGFLEKKEASDYVASIMTKMPKALNRILHLHFIERRPQKEIARMEGLSLGAVKTRIYRAKKEFQKVSDYNLV</sequence>
<comment type="similarity">
    <text evidence="1">Belongs to the sigma-70 factor family. ECF subfamily.</text>
</comment>
<evidence type="ECO:0000313" key="7">
    <source>
        <dbReference type="EMBL" id="PIP86400.1"/>
    </source>
</evidence>
<organism evidence="7 8">
    <name type="scientific">Candidatus Campbellbacteria bacterium CG22_combo_CG10-13_8_21_14_all_43_18</name>
    <dbReference type="NCBI Taxonomy" id="1974530"/>
    <lineage>
        <taxon>Bacteria</taxon>
        <taxon>Candidatus Campbelliibacteriota</taxon>
    </lineage>
</organism>
<evidence type="ECO:0000256" key="2">
    <source>
        <dbReference type="ARBA" id="ARBA00023015"/>
    </source>
</evidence>
<dbReference type="InterPro" id="IPR013325">
    <property type="entry name" value="RNA_pol_sigma_r2"/>
</dbReference>
<evidence type="ECO:0000256" key="1">
    <source>
        <dbReference type="ARBA" id="ARBA00010641"/>
    </source>
</evidence>
<evidence type="ECO:0000259" key="6">
    <source>
        <dbReference type="Pfam" id="PF08281"/>
    </source>
</evidence>
<dbReference type="Gene3D" id="1.10.10.10">
    <property type="entry name" value="Winged helix-like DNA-binding domain superfamily/Winged helix DNA-binding domain"/>
    <property type="match status" value="1"/>
</dbReference>
<dbReference type="AlphaFoldDB" id="A0A2H0DXT0"/>
<proteinExistence type="inferred from homology"/>
<keyword evidence="4" id="KW-0804">Transcription</keyword>
<dbReference type="InterPro" id="IPR039425">
    <property type="entry name" value="RNA_pol_sigma-70-like"/>
</dbReference>
<evidence type="ECO:0000256" key="4">
    <source>
        <dbReference type="ARBA" id="ARBA00023163"/>
    </source>
</evidence>
<comment type="caution">
    <text evidence="7">The sequence shown here is derived from an EMBL/GenBank/DDBJ whole genome shotgun (WGS) entry which is preliminary data.</text>
</comment>
<dbReference type="InterPro" id="IPR036388">
    <property type="entry name" value="WH-like_DNA-bd_sf"/>
</dbReference>
<dbReference type="PANTHER" id="PTHR43133:SF51">
    <property type="entry name" value="RNA POLYMERASE SIGMA FACTOR"/>
    <property type="match status" value="1"/>
</dbReference>
<feature type="domain" description="RNA polymerase sigma-70 region 2" evidence="5">
    <location>
        <begin position="39"/>
        <end position="108"/>
    </location>
</feature>
<accession>A0A2H0DXT0</accession>
<keyword evidence="3" id="KW-0731">Sigma factor</keyword>
<dbReference type="SUPFAM" id="SSF88659">
    <property type="entry name" value="Sigma3 and sigma4 domains of RNA polymerase sigma factors"/>
    <property type="match status" value="1"/>
</dbReference>
<dbReference type="PANTHER" id="PTHR43133">
    <property type="entry name" value="RNA POLYMERASE ECF-TYPE SIGMA FACTO"/>
    <property type="match status" value="1"/>
</dbReference>
<evidence type="ECO:0000259" key="5">
    <source>
        <dbReference type="Pfam" id="PF04542"/>
    </source>
</evidence>
<evidence type="ECO:0008006" key="9">
    <source>
        <dbReference type="Google" id="ProtNLM"/>
    </source>
</evidence>
<dbReference type="InterPro" id="IPR013249">
    <property type="entry name" value="RNA_pol_sigma70_r4_t2"/>
</dbReference>